<sequence>MGWAVRGRDEGVGDGLVVEGAGGGDEQLAGVAAAAAVAAGPGAANDLALERLDVVMRAQ</sequence>
<dbReference type="EMBL" id="BAAAQD010000038">
    <property type="protein sequence ID" value="GAA1567153.1"/>
    <property type="molecule type" value="Genomic_DNA"/>
</dbReference>
<dbReference type="Proteomes" id="UP001501470">
    <property type="component" value="Unassembled WGS sequence"/>
</dbReference>
<protein>
    <submittedName>
        <fullName evidence="1">Uncharacterized protein</fullName>
    </submittedName>
</protein>
<keyword evidence="2" id="KW-1185">Reference proteome</keyword>
<proteinExistence type="predicted"/>
<accession>A0ABP4NSY6</accession>
<gene>
    <name evidence="1" type="ORF">GCM10009827_106100</name>
</gene>
<evidence type="ECO:0000313" key="2">
    <source>
        <dbReference type="Proteomes" id="UP001501470"/>
    </source>
</evidence>
<organism evidence="1 2">
    <name type="scientific">Dactylosporangium maewongense</name>
    <dbReference type="NCBI Taxonomy" id="634393"/>
    <lineage>
        <taxon>Bacteria</taxon>
        <taxon>Bacillati</taxon>
        <taxon>Actinomycetota</taxon>
        <taxon>Actinomycetes</taxon>
        <taxon>Micromonosporales</taxon>
        <taxon>Micromonosporaceae</taxon>
        <taxon>Dactylosporangium</taxon>
    </lineage>
</organism>
<evidence type="ECO:0000313" key="1">
    <source>
        <dbReference type="EMBL" id="GAA1567153.1"/>
    </source>
</evidence>
<comment type="caution">
    <text evidence="1">The sequence shown here is derived from an EMBL/GenBank/DDBJ whole genome shotgun (WGS) entry which is preliminary data.</text>
</comment>
<name>A0ABP4NSY6_9ACTN</name>
<reference evidence="2" key="1">
    <citation type="journal article" date="2019" name="Int. J. Syst. Evol. Microbiol.">
        <title>The Global Catalogue of Microorganisms (GCM) 10K type strain sequencing project: providing services to taxonomists for standard genome sequencing and annotation.</title>
        <authorList>
            <consortium name="The Broad Institute Genomics Platform"/>
            <consortium name="The Broad Institute Genome Sequencing Center for Infectious Disease"/>
            <person name="Wu L."/>
            <person name="Ma J."/>
        </authorList>
    </citation>
    <scope>NUCLEOTIDE SEQUENCE [LARGE SCALE GENOMIC DNA]</scope>
    <source>
        <strain evidence="2">JCM 15933</strain>
    </source>
</reference>